<evidence type="ECO:0000256" key="10">
    <source>
        <dbReference type="ARBA" id="ARBA00022958"/>
    </source>
</evidence>
<keyword evidence="11 12" id="KW-0119">Carbohydrate metabolism</keyword>
<proteinExistence type="inferred from homology"/>
<comment type="subcellular location">
    <subcellularLocation>
        <location evidence="12">Cytoplasm</location>
    </subcellularLocation>
</comment>
<keyword evidence="10 12" id="KW-0630">Potassium</keyword>
<keyword evidence="8 12" id="KW-0067">ATP-binding</keyword>
<keyword evidence="15" id="KW-1185">Reference proteome</keyword>
<feature type="binding site" evidence="12">
    <location>
        <position position="287"/>
    </location>
    <ligand>
        <name>K(+)</name>
        <dbReference type="ChEBI" id="CHEBI:29103"/>
    </ligand>
</feature>
<dbReference type="HAMAP" id="MF_01987">
    <property type="entry name" value="Ribokinase"/>
    <property type="match status" value="1"/>
</dbReference>
<evidence type="ECO:0000256" key="8">
    <source>
        <dbReference type="ARBA" id="ARBA00022840"/>
    </source>
</evidence>
<dbReference type="RefSeq" id="WP_285933110.1">
    <property type="nucleotide sequence ID" value="NZ_JASTZU010000048.1"/>
</dbReference>
<comment type="function">
    <text evidence="12">Catalyzes the phosphorylation of ribose at O-5 in a reaction requiring ATP and magnesium. The resulting D-ribose-5-phosphate can then be used either for sythesis of nucleotides, histidine, and tryptophan, or as a component of the pentose phosphate pathway.</text>
</comment>
<dbReference type="GO" id="GO:0004747">
    <property type="term" value="F:ribokinase activity"/>
    <property type="evidence" value="ECO:0007669"/>
    <property type="project" value="UniProtKB-EC"/>
</dbReference>
<evidence type="ECO:0000313" key="14">
    <source>
        <dbReference type="EMBL" id="MDL4841830.1"/>
    </source>
</evidence>
<evidence type="ECO:0000259" key="13">
    <source>
        <dbReference type="Pfam" id="PF00294"/>
    </source>
</evidence>
<dbReference type="EC" id="2.7.1.15" evidence="2 12"/>
<sequence>MGKKIVVLGSLNMDVVVSADRAPLPGETIHGKHVLYLPGGKGANKAVGIKKLGGKVQMVGAVGNDMFGNQITEQLKRYNLDTNYISTVSTVPTGIANIVHLPNDNSIIVIPGANGECTPNQLQSLEQLVEQADILLMQLEIPLETVAFALKIAKKNQVETILNPAPATQLSDELLELVDYITPNETELEVLVGSKVSFDKKNLEKVFEKWHDKHQTKLIVTLGEKGCAYWCEDQLMIVPAYKVNQVVDTTGAGDAFNAALAYGLSQDWPIANIVAFAVTGSALAVTKFGAQEGMPTKQEVEEA</sequence>
<evidence type="ECO:0000256" key="7">
    <source>
        <dbReference type="ARBA" id="ARBA00022777"/>
    </source>
</evidence>
<keyword evidence="5 12" id="KW-0479">Metal-binding</keyword>
<evidence type="ECO:0000256" key="4">
    <source>
        <dbReference type="ARBA" id="ARBA00022679"/>
    </source>
</evidence>
<dbReference type="PANTHER" id="PTHR10584">
    <property type="entry name" value="SUGAR KINASE"/>
    <property type="match status" value="1"/>
</dbReference>
<dbReference type="PANTHER" id="PTHR10584:SF166">
    <property type="entry name" value="RIBOKINASE"/>
    <property type="match status" value="1"/>
</dbReference>
<comment type="caution">
    <text evidence="14">The sequence shown here is derived from an EMBL/GenBank/DDBJ whole genome shotgun (WGS) entry which is preliminary data.</text>
</comment>
<organism evidence="14 15">
    <name type="scientific">Aquibacillus rhizosphaerae</name>
    <dbReference type="NCBI Taxonomy" id="3051431"/>
    <lineage>
        <taxon>Bacteria</taxon>
        <taxon>Bacillati</taxon>
        <taxon>Bacillota</taxon>
        <taxon>Bacilli</taxon>
        <taxon>Bacillales</taxon>
        <taxon>Bacillaceae</taxon>
        <taxon>Aquibacillus</taxon>
    </lineage>
</organism>
<dbReference type="InterPro" id="IPR002139">
    <property type="entry name" value="Ribo/fructo_kinase"/>
</dbReference>
<dbReference type="EMBL" id="JASTZU010000048">
    <property type="protein sequence ID" value="MDL4841830.1"/>
    <property type="molecule type" value="Genomic_DNA"/>
</dbReference>
<feature type="binding site" evidence="12">
    <location>
        <position position="284"/>
    </location>
    <ligand>
        <name>K(+)</name>
        <dbReference type="ChEBI" id="CHEBI:29103"/>
    </ligand>
</feature>
<dbReference type="InterPro" id="IPR011611">
    <property type="entry name" value="PfkB_dom"/>
</dbReference>
<comment type="cofactor">
    <cofactor evidence="12">
        <name>Mg(2+)</name>
        <dbReference type="ChEBI" id="CHEBI:18420"/>
    </cofactor>
    <text evidence="12">Requires a divalent cation, most likely magnesium in vivo, as an electrophilic catalyst to aid phosphoryl group transfer. It is the chelate of the metal and the nucleotide that is the actual substrate.</text>
</comment>
<evidence type="ECO:0000256" key="9">
    <source>
        <dbReference type="ARBA" id="ARBA00022842"/>
    </source>
</evidence>
<feature type="binding site" evidence="12">
    <location>
        <position position="140"/>
    </location>
    <ligand>
        <name>substrate</name>
    </ligand>
</feature>
<feature type="active site" description="Proton acceptor" evidence="12">
    <location>
        <position position="254"/>
    </location>
</feature>
<keyword evidence="12" id="KW-0963">Cytoplasm</keyword>
<dbReference type="NCBIfam" id="TIGR02152">
    <property type="entry name" value="D_ribokin_bact"/>
    <property type="match status" value="1"/>
</dbReference>
<comment type="pathway">
    <text evidence="12">Carbohydrate metabolism; D-ribose degradation; D-ribose 5-phosphate from beta-D-ribopyranose: step 2/2.</text>
</comment>
<feature type="binding site" evidence="12">
    <location>
        <begin position="253"/>
        <end position="254"/>
    </location>
    <ligand>
        <name>ATP</name>
        <dbReference type="ChEBI" id="CHEBI:30616"/>
    </ligand>
</feature>
<feature type="binding site" evidence="12">
    <location>
        <position position="248"/>
    </location>
    <ligand>
        <name>K(+)</name>
        <dbReference type="ChEBI" id="CHEBI:29103"/>
    </ligand>
</feature>
<comment type="similarity">
    <text evidence="1">Belongs to the carbohydrate kinase pfkB family.</text>
</comment>
<keyword evidence="9 12" id="KW-0460">Magnesium</keyword>
<feature type="binding site" evidence="12">
    <location>
        <position position="289"/>
    </location>
    <ligand>
        <name>K(+)</name>
        <dbReference type="ChEBI" id="CHEBI:29103"/>
    </ligand>
</feature>
<dbReference type="CDD" id="cd01174">
    <property type="entry name" value="ribokinase"/>
    <property type="match status" value="1"/>
</dbReference>
<dbReference type="Proteomes" id="UP001235343">
    <property type="component" value="Unassembled WGS sequence"/>
</dbReference>
<accession>A0ABT7L7J5</accession>
<reference evidence="14 15" key="1">
    <citation type="submission" date="2023-06" db="EMBL/GenBank/DDBJ databases">
        <title>Aquibacillus rhizosphaerae LR5S19.</title>
        <authorList>
            <person name="Sun J.-Q."/>
        </authorList>
    </citation>
    <scope>NUCLEOTIDE SEQUENCE [LARGE SCALE GENOMIC DNA]</scope>
    <source>
        <strain evidence="14 15">LR5S19</strain>
    </source>
</reference>
<name>A0ABT7L7J5_9BACI</name>
<feature type="binding site" evidence="12">
    <location>
        <position position="250"/>
    </location>
    <ligand>
        <name>K(+)</name>
        <dbReference type="ChEBI" id="CHEBI:29103"/>
    </ligand>
</feature>
<evidence type="ECO:0000256" key="3">
    <source>
        <dbReference type="ARBA" id="ARBA00016943"/>
    </source>
</evidence>
<dbReference type="Gene3D" id="3.40.1190.20">
    <property type="match status" value="1"/>
</dbReference>
<comment type="caution">
    <text evidence="12">Lacks conserved residue(s) required for the propagation of feature annotation.</text>
</comment>
<feature type="binding site" evidence="12">
    <location>
        <position position="254"/>
    </location>
    <ligand>
        <name>substrate</name>
    </ligand>
</feature>
<keyword evidence="4 12" id="KW-0808">Transferase</keyword>
<dbReference type="InterPro" id="IPR011877">
    <property type="entry name" value="Ribokinase"/>
</dbReference>
<evidence type="ECO:0000256" key="1">
    <source>
        <dbReference type="ARBA" id="ARBA00005380"/>
    </source>
</evidence>
<dbReference type="PROSITE" id="PS00584">
    <property type="entry name" value="PFKB_KINASES_2"/>
    <property type="match status" value="1"/>
</dbReference>
<evidence type="ECO:0000256" key="12">
    <source>
        <dbReference type="HAMAP-Rule" id="MF_01987"/>
    </source>
</evidence>
<evidence type="ECO:0000313" key="15">
    <source>
        <dbReference type="Proteomes" id="UP001235343"/>
    </source>
</evidence>
<evidence type="ECO:0000256" key="11">
    <source>
        <dbReference type="ARBA" id="ARBA00023277"/>
    </source>
</evidence>
<feature type="binding site" evidence="12">
    <location>
        <position position="184"/>
    </location>
    <ligand>
        <name>ATP</name>
        <dbReference type="ChEBI" id="CHEBI:30616"/>
    </ligand>
</feature>
<evidence type="ECO:0000256" key="5">
    <source>
        <dbReference type="ARBA" id="ARBA00022723"/>
    </source>
</evidence>
<comment type="activity regulation">
    <text evidence="12">Activated by a monovalent cation that binds near, but not in, the active site. The most likely occupant of the site in vivo is potassium. Ion binding induces a conformational change that may alter substrate affinity.</text>
</comment>
<comment type="subunit">
    <text evidence="12">Homodimer.</text>
</comment>
<feature type="binding site" evidence="12">
    <location>
        <begin position="221"/>
        <end position="226"/>
    </location>
    <ligand>
        <name>ATP</name>
        <dbReference type="ChEBI" id="CHEBI:30616"/>
    </ligand>
</feature>
<gene>
    <name evidence="12 14" type="primary">rbsK</name>
    <name evidence="14" type="ORF">QQS35_15425</name>
</gene>
<dbReference type="Pfam" id="PF00294">
    <property type="entry name" value="PfkB"/>
    <property type="match status" value="1"/>
</dbReference>
<feature type="domain" description="Carbohydrate kinase PfkB" evidence="13">
    <location>
        <begin position="3"/>
        <end position="296"/>
    </location>
</feature>
<evidence type="ECO:0000256" key="2">
    <source>
        <dbReference type="ARBA" id="ARBA00012035"/>
    </source>
</evidence>
<dbReference type="PRINTS" id="PR00990">
    <property type="entry name" value="RIBOKINASE"/>
</dbReference>
<keyword evidence="7 12" id="KW-0418">Kinase</keyword>
<feature type="binding site" evidence="12">
    <location>
        <begin position="12"/>
        <end position="14"/>
    </location>
    <ligand>
        <name>substrate</name>
    </ligand>
</feature>
<protein>
    <recommendedName>
        <fullName evidence="3 12">Ribokinase</fullName>
        <shortName evidence="12">RK</shortName>
        <ecNumber evidence="2 12">2.7.1.15</ecNumber>
    </recommendedName>
</protein>
<keyword evidence="6 12" id="KW-0547">Nucleotide-binding</keyword>
<dbReference type="InterPro" id="IPR002173">
    <property type="entry name" value="Carboh/pur_kinase_PfkB_CS"/>
</dbReference>
<dbReference type="InterPro" id="IPR029056">
    <property type="entry name" value="Ribokinase-like"/>
</dbReference>
<dbReference type="PROSITE" id="PS00583">
    <property type="entry name" value="PFKB_KINASES_1"/>
    <property type="match status" value="1"/>
</dbReference>
<dbReference type="SUPFAM" id="SSF53613">
    <property type="entry name" value="Ribokinase-like"/>
    <property type="match status" value="1"/>
</dbReference>
<evidence type="ECO:0000256" key="6">
    <source>
        <dbReference type="ARBA" id="ARBA00022741"/>
    </source>
</evidence>
<comment type="catalytic activity">
    <reaction evidence="12">
        <text>D-ribose + ATP = D-ribose 5-phosphate + ADP + H(+)</text>
        <dbReference type="Rhea" id="RHEA:13697"/>
        <dbReference type="ChEBI" id="CHEBI:15378"/>
        <dbReference type="ChEBI" id="CHEBI:30616"/>
        <dbReference type="ChEBI" id="CHEBI:47013"/>
        <dbReference type="ChEBI" id="CHEBI:78346"/>
        <dbReference type="ChEBI" id="CHEBI:456216"/>
        <dbReference type="EC" id="2.7.1.15"/>
    </reaction>
</comment>
<comment type="similarity">
    <text evidence="12">Belongs to the carbohydrate kinase PfkB family. Ribokinase subfamily.</text>
</comment>
<feature type="binding site" evidence="12">
    <location>
        <begin position="40"/>
        <end position="44"/>
    </location>
    <ligand>
        <name>substrate</name>
    </ligand>
</feature>